<name>A0A934K2A5_9BACT</name>
<dbReference type="Proteomes" id="UP000606991">
    <property type="component" value="Unassembled WGS sequence"/>
</dbReference>
<sequence length="92" mass="10075">MSKFAVVTKVELPEGETIEHGRQELETNVIPMLKHAPGLVAAYFLSPPTGREGLSFIVFETKEQAEGAIQMQKIEPPIKLISNEVREVAASA</sequence>
<accession>A0A934K2A5</accession>
<evidence type="ECO:0000313" key="1">
    <source>
        <dbReference type="EMBL" id="MBJ7594525.1"/>
    </source>
</evidence>
<dbReference type="RefSeq" id="WP_337310806.1">
    <property type="nucleotide sequence ID" value="NZ_JAEKNS010000073.1"/>
</dbReference>
<comment type="caution">
    <text evidence="1">The sequence shown here is derived from an EMBL/GenBank/DDBJ whole genome shotgun (WGS) entry which is preliminary data.</text>
</comment>
<organism evidence="1 2">
    <name type="scientific">Candidatus Aeolococcus gillhamiae</name>
    <dbReference type="NCBI Taxonomy" id="3127015"/>
    <lineage>
        <taxon>Bacteria</taxon>
        <taxon>Bacillati</taxon>
        <taxon>Candidatus Dormiibacterota</taxon>
        <taxon>Candidatus Dormibacteria</taxon>
        <taxon>Candidatus Aeolococcales</taxon>
        <taxon>Candidatus Aeolococcaceae</taxon>
        <taxon>Candidatus Aeolococcus</taxon>
    </lineage>
</organism>
<evidence type="ECO:0008006" key="3">
    <source>
        <dbReference type="Google" id="ProtNLM"/>
    </source>
</evidence>
<reference evidence="1 2" key="1">
    <citation type="submission" date="2020-10" db="EMBL/GenBank/DDBJ databases">
        <title>Ca. Dormibacterota MAGs.</title>
        <authorList>
            <person name="Montgomery K."/>
        </authorList>
    </citation>
    <scope>NUCLEOTIDE SEQUENCE [LARGE SCALE GENOMIC DNA]</scope>
    <source>
        <strain evidence="1">SC8812_S17_18</strain>
    </source>
</reference>
<gene>
    <name evidence="1" type="ORF">JF886_06615</name>
</gene>
<dbReference type="EMBL" id="JAEKNS010000073">
    <property type="protein sequence ID" value="MBJ7594525.1"/>
    <property type="molecule type" value="Genomic_DNA"/>
</dbReference>
<evidence type="ECO:0000313" key="2">
    <source>
        <dbReference type="Proteomes" id="UP000606991"/>
    </source>
</evidence>
<protein>
    <recommendedName>
        <fullName evidence="3">ABM domain-containing protein</fullName>
    </recommendedName>
</protein>
<dbReference type="AlphaFoldDB" id="A0A934K2A5"/>
<proteinExistence type="predicted"/>